<evidence type="ECO:0008006" key="6">
    <source>
        <dbReference type="Google" id="ProtNLM"/>
    </source>
</evidence>
<dbReference type="Proteomes" id="UP000075583">
    <property type="component" value="Unassembled WGS sequence"/>
</dbReference>
<dbReference type="Pfam" id="PF04773">
    <property type="entry name" value="FecR"/>
    <property type="match status" value="1"/>
</dbReference>
<dbReference type="STRING" id="279360.MB14_13220"/>
<keyword evidence="1" id="KW-0812">Transmembrane</keyword>
<dbReference type="InterPro" id="IPR012373">
    <property type="entry name" value="Ferrdict_sens_TM"/>
</dbReference>
<reference evidence="4" key="1">
    <citation type="submission" date="2016-01" db="EMBL/GenBank/DDBJ databases">
        <title>Genome sequencing of Roseivirga ehrenbergii KMM 6017.</title>
        <authorList>
            <person name="Selvaratnam C."/>
            <person name="Thevarajoo S."/>
            <person name="Goh K.M."/>
            <person name="Ee R."/>
            <person name="Chan K.-G."/>
            <person name="Chong C.S."/>
        </authorList>
    </citation>
    <scope>NUCLEOTIDE SEQUENCE [LARGE SCALE GENOMIC DNA]</scope>
    <source>
        <strain evidence="4">KMM 6017</strain>
    </source>
</reference>
<accession>A0A150XS55</accession>
<dbReference type="EMBL" id="LQZQ01000002">
    <property type="protein sequence ID" value="KYG81541.1"/>
    <property type="molecule type" value="Genomic_DNA"/>
</dbReference>
<comment type="caution">
    <text evidence="4">The sequence shown here is derived from an EMBL/GenBank/DDBJ whole genome shotgun (WGS) entry which is preliminary data.</text>
</comment>
<dbReference type="InterPro" id="IPR006860">
    <property type="entry name" value="FecR"/>
</dbReference>
<evidence type="ECO:0000256" key="1">
    <source>
        <dbReference type="SAM" id="Phobius"/>
    </source>
</evidence>
<dbReference type="AlphaFoldDB" id="A0A150XS55"/>
<dbReference type="PANTHER" id="PTHR30273:SF2">
    <property type="entry name" value="PROTEIN FECR"/>
    <property type="match status" value="1"/>
</dbReference>
<evidence type="ECO:0000259" key="2">
    <source>
        <dbReference type="Pfam" id="PF04773"/>
    </source>
</evidence>
<protein>
    <recommendedName>
        <fullName evidence="6">FecR protein domain-containing protein</fullName>
    </recommendedName>
</protein>
<evidence type="ECO:0000313" key="4">
    <source>
        <dbReference type="EMBL" id="KYG81541.1"/>
    </source>
</evidence>
<keyword evidence="5" id="KW-1185">Reference proteome</keyword>
<dbReference type="Gene3D" id="3.55.50.30">
    <property type="match status" value="1"/>
</dbReference>
<evidence type="ECO:0000259" key="3">
    <source>
        <dbReference type="Pfam" id="PF16344"/>
    </source>
</evidence>
<dbReference type="PIRSF" id="PIRSF018266">
    <property type="entry name" value="FecR"/>
    <property type="match status" value="1"/>
</dbReference>
<organism evidence="4 5">
    <name type="scientific">Roseivirga ehrenbergii (strain DSM 102268 / JCM 13514 / KCTC 12282 / NCIMB 14502 / KMM 6017)</name>
    <dbReference type="NCBI Taxonomy" id="279360"/>
    <lineage>
        <taxon>Bacteria</taxon>
        <taxon>Pseudomonadati</taxon>
        <taxon>Bacteroidota</taxon>
        <taxon>Cytophagia</taxon>
        <taxon>Cytophagales</taxon>
        <taxon>Roseivirgaceae</taxon>
        <taxon>Roseivirga</taxon>
    </lineage>
</organism>
<dbReference type="PANTHER" id="PTHR30273">
    <property type="entry name" value="PERIPLASMIC SIGNAL SENSOR AND SIGMA FACTOR ACTIVATOR FECR-RELATED"/>
    <property type="match status" value="1"/>
</dbReference>
<proteinExistence type="predicted"/>
<feature type="domain" description="Protein FecR C-terminal" evidence="3">
    <location>
        <begin position="255"/>
        <end position="321"/>
    </location>
</feature>
<dbReference type="InterPro" id="IPR032508">
    <property type="entry name" value="FecR_C"/>
</dbReference>
<feature type="transmembrane region" description="Helical" evidence="1">
    <location>
        <begin position="88"/>
        <end position="105"/>
    </location>
</feature>
<dbReference type="Gene3D" id="2.60.120.1440">
    <property type="match status" value="1"/>
</dbReference>
<gene>
    <name evidence="4" type="ORF">MB14_13220</name>
</gene>
<keyword evidence="1" id="KW-1133">Transmembrane helix</keyword>
<feature type="domain" description="FecR protein" evidence="2">
    <location>
        <begin position="130"/>
        <end position="213"/>
    </location>
</feature>
<evidence type="ECO:0000313" key="5">
    <source>
        <dbReference type="Proteomes" id="UP000075583"/>
    </source>
</evidence>
<dbReference type="OrthoDB" id="1452822at2"/>
<sequence>MKNRSTIDEHLLLSYLKGEATEAELQQVEAWLALDEGNAALLNKWKQAWRHADAMADFTTIDVDKNWSQVQGKIQPKQAKQVFLLPKIWRVAAAILLIATVAFLGREFMNNSAGEMQSLMAASLNGEAAVLPDGSQVWLKEGSSITFPEEFSSKEREVILKGEGFFEVAHNPEQPFIVKAKQTETRVLGTSFNLNASQEGERIELVLITGKVRFSTQEEVVVLAPGDQVVIDEGGKLSKKENSNGNFLAWKTGTLVFENTPMKQVMEDIANAYGIGYEFENTAFMNCPLTTRFENESIENVLQAIEALFDIEIEENNGAYIIKGNGC</sequence>
<dbReference type="GO" id="GO:0016989">
    <property type="term" value="F:sigma factor antagonist activity"/>
    <property type="evidence" value="ECO:0007669"/>
    <property type="project" value="TreeGrafter"/>
</dbReference>
<dbReference type="Pfam" id="PF16344">
    <property type="entry name" value="FecR_C"/>
    <property type="match status" value="1"/>
</dbReference>
<keyword evidence="1" id="KW-0472">Membrane</keyword>
<dbReference type="RefSeq" id="WP_062588570.1">
    <property type="nucleotide sequence ID" value="NZ_LQZQ01000002.1"/>
</dbReference>
<name>A0A150XS55_ROSEK</name>